<sequence length="942" mass="95340">LLRFQVLIAAATTNAAAASESRFGLLASASPRTAVICPQLLLSALSRCCGELLGAPRPPGLMGPSLALHACLGAMLACANQMPPQERAAAVSSGTTASAAAAAAATRVLPPDVRHAGPAARLDDLLFGLAAGPPLEPSGSGTPSRWQTYQPHNQQHGGAASPATEAMAAAAAAAACHCTDVLRFNPSWSRWWWAEAAQAEAFVAASVSGQQQRAAAAAAGHLHGGGDGGGPRGEAIGASDSSGSDSGSEDAESCNESDNNYDPGIGISTAGPGASIGDGDGQDGGPPTPVAVRYTAPARLCCAVRQLIWAEIRCTSTALLSSCFLVLTSRGRGSPRISRTAVPASGLGISMSTGPPDPHTNRSSFHGAFHDPYGDGCNRVPLCDRSDSEPVPFAPSPLLAEFSDAEFSFAPAPRGDEQTQQPAAAVAAPAALIASGCPALAAKLREMLLQPTQVVAGTVEAGGSRNGSGGSGDDGEGEHANTSSTADQEATSGRRGVGFAPAVEAAAVTVAPWPRRIQVQMGARVPHAAFRAVLEYLTQGFSLLPHKSAAVTGLVMATEPGAGAAAADQAARVREIAALASALGLTELHAVARGTIPRPGNVPPPVMPRLPPLFPHHLLLLPQPSSSPPPPLRPQHRGPLPQEQRQQRHESAASTGACEPAFNADMAAADKATGGSRELAVLSGINDPAGCCSDGLAGGGGPPADAEPAAGLVSQQLPRAPSQHRCSQLTPHSWPRHPPLEEQLAAIMRWEQEQDELSRLNPVTAPTTSNAGPTVLPRYIAVDAICLAGGHRTQGRCGGGGSGDDSGAGGGRGKGAQNGGGVNSWDCPCPWPADCVLAVPILRHYGSTMHQPVHIAATTVCAAGAAAEAGAAGTEEGVLSAAQDGATAEDDCGNDNNVWHSKRCITGGGHPGTYGLCRTAIIPAHRVVLASGSEYFAAAFSS</sequence>
<feature type="non-terminal residue" evidence="4">
    <location>
        <position position="1"/>
    </location>
</feature>
<feature type="compositionally biased region" description="Gly residues" evidence="2">
    <location>
        <begin position="274"/>
        <end position="284"/>
    </location>
</feature>
<feature type="non-terminal residue" evidence="4">
    <location>
        <position position="942"/>
    </location>
</feature>
<comment type="caution">
    <text evidence="4">The sequence shown here is derived from an EMBL/GenBank/DDBJ whole genome shotgun (WGS) entry which is preliminary data.</text>
</comment>
<feature type="compositionally biased region" description="Gly residues" evidence="2">
    <location>
        <begin position="222"/>
        <end position="232"/>
    </location>
</feature>
<evidence type="ECO:0000256" key="1">
    <source>
        <dbReference type="ARBA" id="ARBA00004906"/>
    </source>
</evidence>
<evidence type="ECO:0000259" key="3">
    <source>
        <dbReference type="PROSITE" id="PS50097"/>
    </source>
</evidence>
<feature type="region of interest" description="Disordered" evidence="2">
    <location>
        <begin position="134"/>
        <end position="164"/>
    </location>
</feature>
<name>A0A8J4GCB1_9CHLO</name>
<protein>
    <recommendedName>
        <fullName evidence="3">BTB domain-containing protein</fullName>
    </recommendedName>
</protein>
<gene>
    <name evidence="4" type="ORF">Vretimale_8928</name>
</gene>
<dbReference type="AlphaFoldDB" id="A0A8J4GCB1"/>
<feature type="compositionally biased region" description="Gly residues" evidence="2">
    <location>
        <begin position="796"/>
        <end position="817"/>
    </location>
</feature>
<feature type="compositionally biased region" description="Low complexity" evidence="2">
    <location>
        <begin position="233"/>
        <end position="246"/>
    </location>
</feature>
<dbReference type="PROSITE" id="PS50097">
    <property type="entry name" value="BTB"/>
    <property type="match status" value="1"/>
</dbReference>
<proteinExistence type="predicted"/>
<evidence type="ECO:0000256" key="2">
    <source>
        <dbReference type="SAM" id="MobiDB-lite"/>
    </source>
</evidence>
<feature type="region of interest" description="Disordered" evidence="2">
    <location>
        <begin position="793"/>
        <end position="817"/>
    </location>
</feature>
<evidence type="ECO:0000313" key="5">
    <source>
        <dbReference type="Proteomes" id="UP000722791"/>
    </source>
</evidence>
<dbReference type="EMBL" id="BNCQ01000016">
    <property type="protein sequence ID" value="GIM04344.1"/>
    <property type="molecule type" value="Genomic_DNA"/>
</dbReference>
<organism evidence="4 5">
    <name type="scientific">Volvox reticuliferus</name>
    <dbReference type="NCBI Taxonomy" id="1737510"/>
    <lineage>
        <taxon>Eukaryota</taxon>
        <taxon>Viridiplantae</taxon>
        <taxon>Chlorophyta</taxon>
        <taxon>core chlorophytes</taxon>
        <taxon>Chlorophyceae</taxon>
        <taxon>CS clade</taxon>
        <taxon>Chlamydomonadales</taxon>
        <taxon>Volvocaceae</taxon>
        <taxon>Volvox</taxon>
    </lineage>
</organism>
<feature type="region of interest" description="Disordered" evidence="2">
    <location>
        <begin position="617"/>
        <end position="658"/>
    </location>
</feature>
<comment type="pathway">
    <text evidence="1">Protein modification; protein ubiquitination.</text>
</comment>
<reference evidence="4" key="1">
    <citation type="journal article" date="2021" name="Proc. Natl. Acad. Sci. U.S.A.">
        <title>Three genomes in the algal genus Volvox reveal the fate of a haploid sex-determining region after a transition to homothallism.</title>
        <authorList>
            <person name="Yamamoto K."/>
            <person name="Hamaji T."/>
            <person name="Kawai-Toyooka H."/>
            <person name="Matsuzaki R."/>
            <person name="Takahashi F."/>
            <person name="Nishimura Y."/>
            <person name="Kawachi M."/>
            <person name="Noguchi H."/>
            <person name="Minakuchi Y."/>
            <person name="Umen J.G."/>
            <person name="Toyoda A."/>
            <person name="Nozaki H."/>
        </authorList>
    </citation>
    <scope>NUCLEOTIDE SEQUENCE</scope>
    <source>
        <strain evidence="4">NIES-3785</strain>
    </source>
</reference>
<feature type="domain" description="BTB" evidence="3">
    <location>
        <begin position="922"/>
        <end position="942"/>
    </location>
</feature>
<dbReference type="CDD" id="cd18186">
    <property type="entry name" value="BTB_POZ_ZBTB_KLHL-like"/>
    <property type="match status" value="1"/>
</dbReference>
<feature type="region of interest" description="Disordered" evidence="2">
    <location>
        <begin position="216"/>
        <end position="290"/>
    </location>
</feature>
<feature type="compositionally biased region" description="Polar residues" evidence="2">
    <location>
        <begin position="480"/>
        <end position="491"/>
    </location>
</feature>
<dbReference type="InterPro" id="IPR000210">
    <property type="entry name" value="BTB/POZ_dom"/>
</dbReference>
<feature type="region of interest" description="Disordered" evidence="2">
    <location>
        <begin position="459"/>
        <end position="494"/>
    </location>
</feature>
<feature type="compositionally biased region" description="Polar residues" evidence="2">
    <location>
        <begin position="139"/>
        <end position="156"/>
    </location>
</feature>
<dbReference type="Proteomes" id="UP000722791">
    <property type="component" value="Unassembled WGS sequence"/>
</dbReference>
<evidence type="ECO:0000313" key="4">
    <source>
        <dbReference type="EMBL" id="GIM04344.1"/>
    </source>
</evidence>
<accession>A0A8J4GCB1</accession>